<dbReference type="EMBL" id="UINC01018824">
    <property type="protein sequence ID" value="SVA79364.1"/>
    <property type="molecule type" value="Genomic_DNA"/>
</dbReference>
<dbReference type="InterPro" id="IPR046348">
    <property type="entry name" value="SIS_dom_sf"/>
</dbReference>
<dbReference type="GO" id="GO:0004476">
    <property type="term" value="F:mannose-6-phosphate isomerase activity"/>
    <property type="evidence" value="ECO:0007669"/>
    <property type="project" value="InterPro"/>
</dbReference>
<feature type="domain" description="Bifunctional glucose-6-phosphate/mannose-6-phosphate isomerase C-terminal" evidence="3">
    <location>
        <begin position="77"/>
        <end position="226"/>
    </location>
</feature>
<dbReference type="GO" id="GO:1901135">
    <property type="term" value="P:carbohydrate derivative metabolic process"/>
    <property type="evidence" value="ECO:0007669"/>
    <property type="project" value="InterPro"/>
</dbReference>
<dbReference type="CDD" id="cd05637">
    <property type="entry name" value="SIS_PGI_PMI_2"/>
    <property type="match status" value="1"/>
</dbReference>
<comment type="similarity">
    <text evidence="1">Belongs to the PGI/PMI family.</text>
</comment>
<dbReference type="Gene3D" id="3.40.50.10490">
    <property type="entry name" value="Glucose-6-phosphate isomerase like protein, domain 1"/>
    <property type="match status" value="2"/>
</dbReference>
<name>A0A381YQZ8_9ZZZZ</name>
<dbReference type="AlphaFoldDB" id="A0A381YQZ8"/>
<reference evidence="4" key="1">
    <citation type="submission" date="2018-05" db="EMBL/GenBank/DDBJ databases">
        <authorList>
            <person name="Lanie J.A."/>
            <person name="Ng W.-L."/>
            <person name="Kazmierczak K.M."/>
            <person name="Andrzejewski T.M."/>
            <person name="Davidsen T.M."/>
            <person name="Wayne K.J."/>
            <person name="Tettelin H."/>
            <person name="Glass J.I."/>
            <person name="Rusch D."/>
            <person name="Podicherti R."/>
            <person name="Tsui H.-C.T."/>
            <person name="Winkler M.E."/>
        </authorList>
    </citation>
    <scope>NUCLEOTIDE SEQUENCE</scope>
</reference>
<evidence type="ECO:0000256" key="1">
    <source>
        <dbReference type="ARBA" id="ARBA00010523"/>
    </source>
</evidence>
<dbReference type="GO" id="GO:0097367">
    <property type="term" value="F:carbohydrate derivative binding"/>
    <property type="evidence" value="ECO:0007669"/>
    <property type="project" value="InterPro"/>
</dbReference>
<keyword evidence="2" id="KW-0413">Isomerase</keyword>
<evidence type="ECO:0000259" key="3">
    <source>
        <dbReference type="Pfam" id="PF10432"/>
    </source>
</evidence>
<organism evidence="4">
    <name type="scientific">marine metagenome</name>
    <dbReference type="NCBI Taxonomy" id="408172"/>
    <lineage>
        <taxon>unclassified sequences</taxon>
        <taxon>metagenomes</taxon>
        <taxon>ecological metagenomes</taxon>
    </lineage>
</organism>
<sequence length="230" mass="26165">ITTGGTLVDKCLSSGCDIINIPDGLQPRAALAFSFVPMLYLLGKVGKIPLESISWLSKAAQLLKDVREGYSIDDPSNPTWFLAQKIKCRLPIIYTGSERLNPVAIRLKGQLCENGKMLAYNNSLPEMNHNEIEGWENNKELFEQYYIIWLKDKDDHGRVKLRQKATRKILRKNGVKQSVLKMNEKSFSERFLHMIHYGDWLSYWCAIAHGSDPGPVEKITQLKKNLASET</sequence>
<feature type="non-terminal residue" evidence="4">
    <location>
        <position position="1"/>
    </location>
</feature>
<gene>
    <name evidence="4" type="ORF">METZ01_LOCUS132218</name>
</gene>
<dbReference type="InterPro" id="IPR019490">
    <property type="entry name" value="Glu6P/Mann6P_isomerase_C"/>
</dbReference>
<accession>A0A381YQZ8</accession>
<evidence type="ECO:0000256" key="2">
    <source>
        <dbReference type="ARBA" id="ARBA00023235"/>
    </source>
</evidence>
<protein>
    <recommendedName>
        <fullName evidence="3">Bifunctional glucose-6-phosphate/mannose-6-phosphate isomerase C-terminal domain-containing protein</fullName>
    </recommendedName>
</protein>
<evidence type="ECO:0000313" key="4">
    <source>
        <dbReference type="EMBL" id="SVA79364.1"/>
    </source>
</evidence>
<dbReference type="Pfam" id="PF10432">
    <property type="entry name" value="bact-PGI_C"/>
    <property type="match status" value="1"/>
</dbReference>
<dbReference type="GO" id="GO:0005975">
    <property type="term" value="P:carbohydrate metabolic process"/>
    <property type="evidence" value="ECO:0007669"/>
    <property type="project" value="InterPro"/>
</dbReference>
<dbReference type="GO" id="GO:0004347">
    <property type="term" value="F:glucose-6-phosphate isomerase activity"/>
    <property type="evidence" value="ECO:0007669"/>
    <property type="project" value="InterPro"/>
</dbReference>
<proteinExistence type="inferred from homology"/>
<dbReference type="SUPFAM" id="SSF53697">
    <property type="entry name" value="SIS domain"/>
    <property type="match status" value="1"/>
</dbReference>